<dbReference type="RefSeq" id="WP_380021686.1">
    <property type="nucleotide sequence ID" value="NZ_JBHSHD010000010.1"/>
</dbReference>
<keyword evidence="1" id="KW-1133">Transmembrane helix</keyword>
<accession>A0ABV9R0V1</accession>
<keyword evidence="1" id="KW-0472">Membrane</keyword>
<feature type="transmembrane region" description="Helical" evidence="1">
    <location>
        <begin position="50"/>
        <end position="69"/>
    </location>
</feature>
<sequence>MTGRDDEIVQLLRDIRSGQQEHLALYRDVVQRSLDTQQLSVDLQRRSARLYRVVVSVAAVLVAGLLYYLHSLSN</sequence>
<evidence type="ECO:0000313" key="3">
    <source>
        <dbReference type="Proteomes" id="UP001595886"/>
    </source>
</evidence>
<keyword evidence="1" id="KW-0812">Transmembrane</keyword>
<evidence type="ECO:0000256" key="1">
    <source>
        <dbReference type="SAM" id="Phobius"/>
    </source>
</evidence>
<dbReference type="EMBL" id="JBHSHD010000010">
    <property type="protein sequence ID" value="MFC4821404.1"/>
    <property type="molecule type" value="Genomic_DNA"/>
</dbReference>
<name>A0ABV9R0V1_9GAMM</name>
<keyword evidence="3" id="KW-1185">Reference proteome</keyword>
<protein>
    <submittedName>
        <fullName evidence="2">Uncharacterized protein</fullName>
    </submittedName>
</protein>
<evidence type="ECO:0000313" key="2">
    <source>
        <dbReference type="EMBL" id="MFC4821404.1"/>
    </source>
</evidence>
<organism evidence="2 3">
    <name type="scientific">Dokdonella ginsengisoli</name>
    <dbReference type="NCBI Taxonomy" id="363846"/>
    <lineage>
        <taxon>Bacteria</taxon>
        <taxon>Pseudomonadati</taxon>
        <taxon>Pseudomonadota</taxon>
        <taxon>Gammaproteobacteria</taxon>
        <taxon>Lysobacterales</taxon>
        <taxon>Rhodanobacteraceae</taxon>
        <taxon>Dokdonella</taxon>
    </lineage>
</organism>
<dbReference type="Proteomes" id="UP001595886">
    <property type="component" value="Unassembled WGS sequence"/>
</dbReference>
<gene>
    <name evidence="2" type="ORF">ACFO6Q_13805</name>
</gene>
<proteinExistence type="predicted"/>
<reference evidence="3" key="1">
    <citation type="journal article" date="2019" name="Int. J. Syst. Evol. Microbiol.">
        <title>The Global Catalogue of Microorganisms (GCM) 10K type strain sequencing project: providing services to taxonomists for standard genome sequencing and annotation.</title>
        <authorList>
            <consortium name="The Broad Institute Genomics Platform"/>
            <consortium name="The Broad Institute Genome Sequencing Center for Infectious Disease"/>
            <person name="Wu L."/>
            <person name="Ma J."/>
        </authorList>
    </citation>
    <scope>NUCLEOTIDE SEQUENCE [LARGE SCALE GENOMIC DNA]</scope>
    <source>
        <strain evidence="3">CCUG 30340</strain>
    </source>
</reference>
<comment type="caution">
    <text evidence="2">The sequence shown here is derived from an EMBL/GenBank/DDBJ whole genome shotgun (WGS) entry which is preliminary data.</text>
</comment>